<dbReference type="OrthoDB" id="9803194at2"/>
<evidence type="ECO:0000313" key="1">
    <source>
        <dbReference type="EMBL" id="MXP65949.1"/>
    </source>
</evidence>
<comment type="caution">
    <text evidence="1">The sequence shown here is derived from an EMBL/GenBank/DDBJ whole genome shotgun (WGS) entry which is preliminary data.</text>
</comment>
<dbReference type="Proteomes" id="UP000460715">
    <property type="component" value="Unassembled WGS sequence"/>
</dbReference>
<accession>A0A845BRD5</accession>
<reference evidence="1 2" key="1">
    <citation type="submission" date="2019-03" db="EMBL/GenBank/DDBJ databases">
        <title>Roseomonas sp. a novel Roseomonas species isolated from Sea whip Gorgonian.</title>
        <authorList>
            <person name="Li F."/>
            <person name="Pan X."/>
            <person name="Huang S."/>
            <person name="Li Z."/>
            <person name="Meng B."/>
        </authorList>
    </citation>
    <scope>NUCLEOTIDE SEQUENCE [LARGE SCALE GENOMIC DNA]</scope>
    <source>
        <strain evidence="1 2">M0104</strain>
    </source>
</reference>
<evidence type="ECO:0000313" key="2">
    <source>
        <dbReference type="Proteomes" id="UP000460715"/>
    </source>
</evidence>
<keyword evidence="2" id="KW-1185">Reference proteome</keyword>
<protein>
    <submittedName>
        <fullName evidence="1">Uncharacterized protein</fullName>
    </submittedName>
</protein>
<gene>
    <name evidence="1" type="ORF">E0493_21615</name>
</gene>
<proteinExistence type="predicted"/>
<dbReference type="AlphaFoldDB" id="A0A845BRD5"/>
<dbReference type="EMBL" id="SNVJ01000032">
    <property type="protein sequence ID" value="MXP65949.1"/>
    <property type="molecule type" value="Genomic_DNA"/>
</dbReference>
<sequence>MHDTIPLPGQDAADAPVLFGSLRETLSGHRDAVLAILRHVPAVVEAAQQMLPGDTYRVLVSQEHLHLLKEGTDGITKPWLKDASGRFVENVDLVRVGPDVAGALSGLAVQAALAQINAKLGEISRGVENLIGLVREVNRGRVAGAIDAIGPARALRDPVERRREMLSRCGALALELGGLAGQMKQDVAMMPPEQTGFWDGWWGSRIKEATGTAGAVRKDLVALAEGMRVLLGAYCELGEFPAAETTFRSLEARFREADLESAAARARLVPYDKSGGGLEQVLERYATNIPALGERVRLLASGNAPKLELTFTKEEMLA</sequence>
<name>A0A845BRD5_9PROT</name>
<dbReference type="RefSeq" id="WP_160939356.1">
    <property type="nucleotide sequence ID" value="NZ_SNVJ01000032.1"/>
</dbReference>
<organism evidence="1 2">
    <name type="scientific">Teichococcus coralli</name>
    <dbReference type="NCBI Taxonomy" id="2545983"/>
    <lineage>
        <taxon>Bacteria</taxon>
        <taxon>Pseudomonadati</taxon>
        <taxon>Pseudomonadota</taxon>
        <taxon>Alphaproteobacteria</taxon>
        <taxon>Acetobacterales</taxon>
        <taxon>Roseomonadaceae</taxon>
        <taxon>Roseomonas</taxon>
    </lineage>
</organism>